<feature type="compositionally biased region" description="Polar residues" evidence="1">
    <location>
        <begin position="53"/>
        <end position="64"/>
    </location>
</feature>
<feature type="region of interest" description="Disordered" evidence="1">
    <location>
        <begin position="39"/>
        <end position="102"/>
    </location>
</feature>
<proteinExistence type="predicted"/>
<gene>
    <name evidence="2" type="ORF">ENR15_17350</name>
</gene>
<organism evidence="2">
    <name type="scientific">Planktothricoides sp. SpSt-374</name>
    <dbReference type="NCBI Taxonomy" id="2282167"/>
    <lineage>
        <taxon>Bacteria</taxon>
        <taxon>Bacillati</taxon>
        <taxon>Cyanobacteriota</taxon>
        <taxon>Cyanophyceae</taxon>
        <taxon>Oscillatoriophycideae</taxon>
        <taxon>Oscillatoriales</taxon>
        <taxon>Oscillatoriaceae</taxon>
        <taxon>Planktothricoides</taxon>
    </lineage>
</organism>
<comment type="caution">
    <text evidence="2">The sequence shown here is derived from an EMBL/GenBank/DDBJ whole genome shotgun (WGS) entry which is preliminary data.</text>
</comment>
<dbReference type="EMBL" id="DSPX01000178">
    <property type="protein sequence ID" value="HGG02353.1"/>
    <property type="molecule type" value="Genomic_DNA"/>
</dbReference>
<accession>A0A7C3VIV2</accession>
<evidence type="ECO:0000313" key="2">
    <source>
        <dbReference type="EMBL" id="HGG02353.1"/>
    </source>
</evidence>
<name>A0A7C3VIV2_9CYAN</name>
<dbReference type="AlphaFoldDB" id="A0A7C3VIV2"/>
<reference evidence="2" key="1">
    <citation type="journal article" date="2020" name="mSystems">
        <title>Genome- and Community-Level Interaction Insights into Carbon Utilization and Element Cycling Functions of Hydrothermarchaeota in Hydrothermal Sediment.</title>
        <authorList>
            <person name="Zhou Z."/>
            <person name="Liu Y."/>
            <person name="Xu W."/>
            <person name="Pan J."/>
            <person name="Luo Z.H."/>
            <person name="Li M."/>
        </authorList>
    </citation>
    <scope>NUCLEOTIDE SEQUENCE [LARGE SCALE GENOMIC DNA]</scope>
    <source>
        <strain evidence="2">SpSt-374</strain>
    </source>
</reference>
<sequence length="102" mass="11691">MYQQLKRKGDRIDRDWRSLQSESCRNHEKGLYFGTIATSRSLNREGRGDGNTHIGSANTNSQQQPRRDGQQVEREIATPGDGLTAARREVKPQTTKPLRRRL</sequence>
<protein>
    <submittedName>
        <fullName evidence="2">Uncharacterized protein</fullName>
    </submittedName>
</protein>
<evidence type="ECO:0000256" key="1">
    <source>
        <dbReference type="SAM" id="MobiDB-lite"/>
    </source>
</evidence>
<feature type="compositionally biased region" description="Basic and acidic residues" evidence="1">
    <location>
        <begin position="65"/>
        <end position="76"/>
    </location>
</feature>